<name>A0A4R6XZU2_9BURK</name>
<gene>
    <name evidence="1" type="ORF">DFR44_1584</name>
</gene>
<accession>A0A4R6XZU2</accession>
<dbReference type="PANTHER" id="PTHR40275:SF1">
    <property type="entry name" value="SSL7038 PROTEIN"/>
    <property type="match status" value="1"/>
</dbReference>
<evidence type="ECO:0000313" key="1">
    <source>
        <dbReference type="EMBL" id="TDR27004.1"/>
    </source>
</evidence>
<organism evidence="1 2">
    <name type="scientific">Hydromonas duriensis</name>
    <dbReference type="NCBI Taxonomy" id="1527608"/>
    <lineage>
        <taxon>Bacteria</taxon>
        <taxon>Pseudomonadati</taxon>
        <taxon>Pseudomonadota</taxon>
        <taxon>Betaproteobacteria</taxon>
        <taxon>Burkholderiales</taxon>
        <taxon>Burkholderiaceae</taxon>
        <taxon>Hydromonas</taxon>
    </lineage>
</organism>
<dbReference type="NCBIfam" id="TIGR02684">
    <property type="entry name" value="dnstrm_HI1420"/>
    <property type="match status" value="1"/>
</dbReference>
<dbReference type="SUPFAM" id="SSF47413">
    <property type="entry name" value="lambda repressor-like DNA-binding domains"/>
    <property type="match status" value="1"/>
</dbReference>
<dbReference type="Proteomes" id="UP000294480">
    <property type="component" value="Unassembled WGS sequence"/>
</dbReference>
<evidence type="ECO:0000313" key="2">
    <source>
        <dbReference type="Proteomes" id="UP000294480"/>
    </source>
</evidence>
<dbReference type="InterPro" id="IPR010982">
    <property type="entry name" value="Lambda_DNA-bd_dom_sf"/>
</dbReference>
<dbReference type="InterPro" id="IPR014057">
    <property type="entry name" value="HI1420"/>
</dbReference>
<dbReference type="AlphaFoldDB" id="A0A4R6XZU2"/>
<proteinExistence type="predicted"/>
<sequence length="95" mass="10354">MTKLHTWDSAEHLKTTEDMQAYLQACIEEAPDDAAYIAHALGVIARAKGMTQLAKDTGLARESLYRALSGEGNPEFSTVLKVMRGLGLNFAVKTN</sequence>
<dbReference type="PANTHER" id="PTHR40275">
    <property type="entry name" value="SSL7038 PROTEIN"/>
    <property type="match status" value="1"/>
</dbReference>
<dbReference type="Gene3D" id="1.10.260.40">
    <property type="entry name" value="lambda repressor-like DNA-binding domains"/>
    <property type="match status" value="1"/>
</dbReference>
<reference evidence="1 2" key="1">
    <citation type="submission" date="2019-03" db="EMBL/GenBank/DDBJ databases">
        <title>Genomic Encyclopedia of Type Strains, Phase IV (KMG-IV): sequencing the most valuable type-strain genomes for metagenomic binning, comparative biology and taxonomic classification.</title>
        <authorList>
            <person name="Goeker M."/>
        </authorList>
    </citation>
    <scope>NUCLEOTIDE SEQUENCE [LARGE SCALE GENOMIC DNA]</scope>
    <source>
        <strain evidence="1 2">DSM 102852</strain>
    </source>
</reference>
<comment type="caution">
    <text evidence="1">The sequence shown here is derived from an EMBL/GenBank/DDBJ whole genome shotgun (WGS) entry which is preliminary data.</text>
</comment>
<dbReference type="Pfam" id="PF21716">
    <property type="entry name" value="dnstrm_HI1420"/>
    <property type="match status" value="1"/>
</dbReference>
<keyword evidence="2" id="KW-1185">Reference proteome</keyword>
<dbReference type="EMBL" id="SNZE01000058">
    <property type="protein sequence ID" value="TDR27004.1"/>
    <property type="molecule type" value="Genomic_DNA"/>
</dbReference>
<dbReference type="GO" id="GO:0003677">
    <property type="term" value="F:DNA binding"/>
    <property type="evidence" value="ECO:0007669"/>
    <property type="project" value="InterPro"/>
</dbReference>
<protein>
    <submittedName>
        <fullName evidence="1">Putative addiction module antidote protein</fullName>
    </submittedName>
</protein>
<dbReference type="RefSeq" id="WP_211336967.1">
    <property type="nucleotide sequence ID" value="NZ_SNZE01000058.1"/>
</dbReference>